<keyword evidence="1" id="KW-1133">Transmembrane helix</keyword>
<comment type="caution">
    <text evidence="2">The sequence shown here is derived from an EMBL/GenBank/DDBJ whole genome shotgun (WGS) entry which is preliminary data.</text>
</comment>
<feature type="transmembrane region" description="Helical" evidence="1">
    <location>
        <begin position="222"/>
        <end position="251"/>
    </location>
</feature>
<feature type="transmembrane region" description="Helical" evidence="1">
    <location>
        <begin position="140"/>
        <end position="160"/>
    </location>
</feature>
<dbReference type="EMBL" id="JAGGKT010000011">
    <property type="protein sequence ID" value="MBP1933553.1"/>
    <property type="molecule type" value="Genomic_DNA"/>
</dbReference>
<dbReference type="RefSeq" id="WP_209811555.1">
    <property type="nucleotide sequence ID" value="NZ_JAGGKT010000011.1"/>
</dbReference>
<feature type="transmembrane region" description="Helical" evidence="1">
    <location>
        <begin position="5"/>
        <end position="23"/>
    </location>
</feature>
<evidence type="ECO:0000313" key="2">
    <source>
        <dbReference type="EMBL" id="MBP1933553.1"/>
    </source>
</evidence>
<reference evidence="2 3" key="1">
    <citation type="submission" date="2021-03" db="EMBL/GenBank/DDBJ databases">
        <title>Genomic Encyclopedia of Type Strains, Phase IV (KMG-IV): sequencing the most valuable type-strain genomes for metagenomic binning, comparative biology and taxonomic classification.</title>
        <authorList>
            <person name="Goeker M."/>
        </authorList>
    </citation>
    <scope>NUCLEOTIDE SEQUENCE [LARGE SCALE GENOMIC DNA]</scope>
    <source>
        <strain evidence="2 3">DSM 24738</strain>
    </source>
</reference>
<feature type="transmembrane region" description="Helical" evidence="1">
    <location>
        <begin position="172"/>
        <end position="202"/>
    </location>
</feature>
<feature type="transmembrane region" description="Helical" evidence="1">
    <location>
        <begin position="73"/>
        <end position="89"/>
    </location>
</feature>
<name>A0ABS4GTE5_9BACL</name>
<keyword evidence="3" id="KW-1185">Reference proteome</keyword>
<protein>
    <submittedName>
        <fullName evidence="2">UDP-N-acetylmuramyl pentapeptide phosphotransferase/UDP-N-acetylglucosamine-1-phosphate transferase</fullName>
    </submittedName>
</protein>
<keyword evidence="1" id="KW-0812">Transmembrane</keyword>
<gene>
    <name evidence="2" type="ORF">J2Z37_003566</name>
</gene>
<evidence type="ECO:0000313" key="3">
    <source>
        <dbReference type="Proteomes" id="UP001519343"/>
    </source>
</evidence>
<proteinExistence type="predicted"/>
<keyword evidence="1" id="KW-0472">Membrane</keyword>
<dbReference type="Proteomes" id="UP001519343">
    <property type="component" value="Unassembled WGS sequence"/>
</dbReference>
<feature type="transmembrane region" description="Helical" evidence="1">
    <location>
        <begin position="43"/>
        <end position="66"/>
    </location>
</feature>
<accession>A0ABS4GTE5</accession>
<organism evidence="2 3">
    <name type="scientific">Ammoniphilus resinae</name>
    <dbReference type="NCBI Taxonomy" id="861532"/>
    <lineage>
        <taxon>Bacteria</taxon>
        <taxon>Bacillati</taxon>
        <taxon>Bacillota</taxon>
        <taxon>Bacilli</taxon>
        <taxon>Bacillales</taxon>
        <taxon>Paenibacillaceae</taxon>
        <taxon>Aneurinibacillus group</taxon>
        <taxon>Ammoniphilus</taxon>
    </lineage>
</organism>
<evidence type="ECO:0000256" key="1">
    <source>
        <dbReference type="SAM" id="Phobius"/>
    </source>
</evidence>
<sequence>MDMALAWGILIVGFVWFIFQQLYPYLLQFLQSRGMVRENYQGMAIPIAVGLFIPLAQVVALPFLVLYEQIRSIYLFQVVVLVGIAFLGWRDDLFGGNEAKGIRGHFLLWRRTGAVSTGLQKAIGTCILSFLICAMYSTSLLAFFIDFFLILFATNLLNLLDLRPGRAIKSFLLLLIPLFAFSVIIYSPLLWLPPLTAAFFLLRFDLQGRAMLGDTGSNSLGMLIGFWTVLFASLEYKLIFLIISVLIHLYAEKKSITVLIQNTAFLRWLDTLGRKKA</sequence>